<dbReference type="InterPro" id="IPR038586">
    <property type="entry name" value="Tctex-1-like_sf"/>
</dbReference>
<dbReference type="FunCoup" id="E9H2V7">
    <property type="interactions" value="224"/>
</dbReference>
<evidence type="ECO:0000313" key="2">
    <source>
        <dbReference type="EMBL" id="EFX73852.1"/>
    </source>
</evidence>
<protein>
    <recommendedName>
        <fullName evidence="4">Tctex1 domain-containing protein 2</fullName>
    </recommendedName>
</protein>
<dbReference type="InterPro" id="IPR005334">
    <property type="entry name" value="Tctex-1-like"/>
</dbReference>
<dbReference type="PANTHER" id="PTHR21255:SF7">
    <property type="entry name" value="DYNEIN LIGHT CHAIN TCTEX-TYPE PROTEIN 2B"/>
    <property type="match status" value="1"/>
</dbReference>
<organism evidence="2 3">
    <name type="scientific">Daphnia pulex</name>
    <name type="common">Water flea</name>
    <dbReference type="NCBI Taxonomy" id="6669"/>
    <lineage>
        <taxon>Eukaryota</taxon>
        <taxon>Metazoa</taxon>
        <taxon>Ecdysozoa</taxon>
        <taxon>Arthropoda</taxon>
        <taxon>Crustacea</taxon>
        <taxon>Branchiopoda</taxon>
        <taxon>Diplostraca</taxon>
        <taxon>Cladocera</taxon>
        <taxon>Anomopoda</taxon>
        <taxon>Daphniidae</taxon>
        <taxon>Daphnia</taxon>
    </lineage>
</organism>
<evidence type="ECO:0000256" key="1">
    <source>
        <dbReference type="ARBA" id="ARBA00005361"/>
    </source>
</evidence>
<comment type="similarity">
    <text evidence="1">Belongs to the dynein light chain Tctex-type family.</text>
</comment>
<dbReference type="OMA" id="YVIRPNF"/>
<dbReference type="GO" id="GO:0005737">
    <property type="term" value="C:cytoplasm"/>
    <property type="evidence" value="ECO:0000318"/>
    <property type="project" value="GO_Central"/>
</dbReference>
<dbReference type="PANTHER" id="PTHR21255">
    <property type="entry name" value="T-COMPLEX-ASSOCIATED-TESTIS-EXPRESSED 1/ DYNEIN LIGHT CHAIN"/>
    <property type="match status" value="1"/>
</dbReference>
<keyword evidence="3" id="KW-1185">Reference proteome</keyword>
<dbReference type="GO" id="GO:0045505">
    <property type="term" value="F:dynein intermediate chain binding"/>
    <property type="evidence" value="ECO:0000318"/>
    <property type="project" value="GO_Central"/>
</dbReference>
<gene>
    <name evidence="2" type="ORF">DAPPUDRAFT_215380</name>
</gene>
<dbReference type="Gene3D" id="3.30.1140.40">
    <property type="entry name" value="Tctex-1"/>
    <property type="match status" value="1"/>
</dbReference>
<reference evidence="2 3" key="1">
    <citation type="journal article" date="2011" name="Science">
        <title>The ecoresponsive genome of Daphnia pulex.</title>
        <authorList>
            <person name="Colbourne J.K."/>
            <person name="Pfrender M.E."/>
            <person name="Gilbert D."/>
            <person name="Thomas W.K."/>
            <person name="Tucker A."/>
            <person name="Oakley T.H."/>
            <person name="Tokishita S."/>
            <person name="Aerts A."/>
            <person name="Arnold G.J."/>
            <person name="Basu M.K."/>
            <person name="Bauer D.J."/>
            <person name="Caceres C.E."/>
            <person name="Carmel L."/>
            <person name="Casola C."/>
            <person name="Choi J.H."/>
            <person name="Detter J.C."/>
            <person name="Dong Q."/>
            <person name="Dusheyko S."/>
            <person name="Eads B.D."/>
            <person name="Frohlich T."/>
            <person name="Geiler-Samerotte K.A."/>
            <person name="Gerlach D."/>
            <person name="Hatcher P."/>
            <person name="Jogdeo S."/>
            <person name="Krijgsveld J."/>
            <person name="Kriventseva E.V."/>
            <person name="Kultz D."/>
            <person name="Laforsch C."/>
            <person name="Lindquist E."/>
            <person name="Lopez J."/>
            <person name="Manak J.R."/>
            <person name="Muller J."/>
            <person name="Pangilinan J."/>
            <person name="Patwardhan R.P."/>
            <person name="Pitluck S."/>
            <person name="Pritham E.J."/>
            <person name="Rechtsteiner A."/>
            <person name="Rho M."/>
            <person name="Rogozin I.B."/>
            <person name="Sakarya O."/>
            <person name="Salamov A."/>
            <person name="Schaack S."/>
            <person name="Shapiro H."/>
            <person name="Shiga Y."/>
            <person name="Skalitzky C."/>
            <person name="Smith Z."/>
            <person name="Souvorov A."/>
            <person name="Sung W."/>
            <person name="Tang Z."/>
            <person name="Tsuchiya D."/>
            <person name="Tu H."/>
            <person name="Vos H."/>
            <person name="Wang M."/>
            <person name="Wolf Y.I."/>
            <person name="Yamagata H."/>
            <person name="Yamada T."/>
            <person name="Ye Y."/>
            <person name="Shaw J.R."/>
            <person name="Andrews J."/>
            <person name="Crease T.J."/>
            <person name="Tang H."/>
            <person name="Lucas S.M."/>
            <person name="Robertson H.M."/>
            <person name="Bork P."/>
            <person name="Koonin E.V."/>
            <person name="Zdobnov E.M."/>
            <person name="Grigoriev I.V."/>
            <person name="Lynch M."/>
            <person name="Boore J.L."/>
        </authorList>
    </citation>
    <scope>NUCLEOTIDE SEQUENCE [LARGE SCALE GENOMIC DNA]</scope>
</reference>
<dbReference type="EMBL" id="GL732587">
    <property type="protein sequence ID" value="EFX73852.1"/>
    <property type="molecule type" value="Genomic_DNA"/>
</dbReference>
<dbReference type="GO" id="GO:0005868">
    <property type="term" value="C:cytoplasmic dynein complex"/>
    <property type="evidence" value="ECO:0000318"/>
    <property type="project" value="GO_Central"/>
</dbReference>
<dbReference type="InParanoid" id="E9H2V7"/>
<dbReference type="eggNOG" id="KOG4108">
    <property type="taxonomic scope" value="Eukaryota"/>
</dbReference>
<dbReference type="KEGG" id="dpx:DAPPUDRAFT_215380"/>
<dbReference type="HOGENOM" id="CLU_097204_4_1_1"/>
<accession>E9H2V7</accession>
<dbReference type="AlphaFoldDB" id="E9H2V7"/>
<dbReference type="Pfam" id="PF03645">
    <property type="entry name" value="Tctex-1"/>
    <property type="match status" value="1"/>
</dbReference>
<dbReference type="CDD" id="cd21459">
    <property type="entry name" value="DLC-like_TCTEX1D2"/>
    <property type="match status" value="1"/>
</dbReference>
<evidence type="ECO:0000313" key="3">
    <source>
        <dbReference type="Proteomes" id="UP000000305"/>
    </source>
</evidence>
<dbReference type="STRING" id="6669.E9H2V7"/>
<dbReference type="GO" id="GO:0007018">
    <property type="term" value="P:microtubule-based movement"/>
    <property type="evidence" value="ECO:0000318"/>
    <property type="project" value="GO_Central"/>
</dbReference>
<sequence>MPDKMLDTEEKLPNSYPIKPPLDKKFRPNAVKSIIQTILNEELSGKQYDAEQSPVWCRSIADKIKHKIKDLNYSRYKIIAQVLIGEQRGEGVRMATRCLWDAEADNYATQTFMSDSLFCVAVAYGVYYY</sequence>
<proteinExistence type="inferred from homology"/>
<dbReference type="OrthoDB" id="10260741at2759"/>
<dbReference type="FunFam" id="3.30.1140.40:FF:000003">
    <property type="entry name" value="tctex1 domain-containing protein 2"/>
    <property type="match status" value="1"/>
</dbReference>
<name>E9H2V7_DAPPU</name>
<dbReference type="Proteomes" id="UP000000305">
    <property type="component" value="Unassembled WGS sequence"/>
</dbReference>
<evidence type="ECO:0008006" key="4">
    <source>
        <dbReference type="Google" id="ProtNLM"/>
    </source>
</evidence>